<evidence type="ECO:0000256" key="1">
    <source>
        <dbReference type="ARBA" id="ARBA00022729"/>
    </source>
</evidence>
<dbReference type="PROSITE" id="PS51257">
    <property type="entry name" value="PROKAR_LIPOPROTEIN"/>
    <property type="match status" value="1"/>
</dbReference>
<name>U2DY57_9BACE</name>
<dbReference type="GO" id="GO:0005975">
    <property type="term" value="P:carbohydrate metabolic process"/>
    <property type="evidence" value="ECO:0007669"/>
    <property type="project" value="UniProtKB-ARBA"/>
</dbReference>
<dbReference type="Pfam" id="PF08522">
    <property type="entry name" value="BT_3987-like_N"/>
    <property type="match status" value="1"/>
</dbReference>
<dbReference type="InterPro" id="IPR006558">
    <property type="entry name" value="LamG-like"/>
</dbReference>
<keyword evidence="2" id="KW-1015">Disulfide bond</keyword>
<gene>
    <name evidence="5" type="ORF">HMPREF1981_00858</name>
</gene>
<dbReference type="SMART" id="SM00560">
    <property type="entry name" value="LamGL"/>
    <property type="match status" value="1"/>
</dbReference>
<comment type="caution">
    <text evidence="5">The sequence shown here is derived from an EMBL/GenBank/DDBJ whole genome shotgun (WGS) entry which is preliminary data.</text>
</comment>
<evidence type="ECO:0000259" key="4">
    <source>
        <dbReference type="SMART" id="SM00560"/>
    </source>
</evidence>
<proteinExistence type="predicted"/>
<dbReference type="HOGENOM" id="CLU_050496_1_0_10"/>
<reference evidence="5 6" key="1">
    <citation type="submission" date="2013-08" db="EMBL/GenBank/DDBJ databases">
        <authorList>
            <person name="Weinstock G."/>
            <person name="Sodergren E."/>
            <person name="Wylie T."/>
            <person name="Fulton L."/>
            <person name="Fulton R."/>
            <person name="Fronick C."/>
            <person name="O'Laughlin M."/>
            <person name="Godfrey J."/>
            <person name="Miner T."/>
            <person name="Herter B."/>
            <person name="Appelbaum E."/>
            <person name="Cordes M."/>
            <person name="Lek S."/>
            <person name="Wollam A."/>
            <person name="Pepin K.H."/>
            <person name="Palsikar V.B."/>
            <person name="Mitreva M."/>
            <person name="Wilson R.K."/>
        </authorList>
    </citation>
    <scope>NUCLEOTIDE SEQUENCE [LARGE SCALE GENOMIC DNA]</scope>
    <source>
        <strain evidence="5 6">F0041</strain>
    </source>
</reference>
<dbReference type="AlphaFoldDB" id="U2DY57"/>
<keyword evidence="1 3" id="KW-0732">Signal</keyword>
<evidence type="ECO:0000313" key="6">
    <source>
        <dbReference type="Proteomes" id="UP000016496"/>
    </source>
</evidence>
<dbReference type="Proteomes" id="UP000016496">
    <property type="component" value="Unassembled WGS sequence"/>
</dbReference>
<feature type="domain" description="LamG-like jellyroll fold" evidence="4">
    <location>
        <begin position="197"/>
        <end position="330"/>
    </location>
</feature>
<dbReference type="SUPFAM" id="SSF49899">
    <property type="entry name" value="Concanavalin A-like lectins/glucanases"/>
    <property type="match status" value="1"/>
</dbReference>
<feature type="signal peptide" evidence="3">
    <location>
        <begin position="1"/>
        <end position="29"/>
    </location>
</feature>
<protein>
    <recommendedName>
        <fullName evidence="4">LamG-like jellyroll fold domain-containing protein</fullName>
    </recommendedName>
</protein>
<accession>U2DY57</accession>
<dbReference type="Gene3D" id="2.60.40.1740">
    <property type="entry name" value="hypothetical protein (bacova_03559)"/>
    <property type="match status" value="1"/>
</dbReference>
<feature type="chain" id="PRO_5004626402" description="LamG-like jellyroll fold domain-containing protein" evidence="3">
    <location>
        <begin position="30"/>
        <end position="388"/>
    </location>
</feature>
<dbReference type="EMBL" id="AWSV01000052">
    <property type="protein sequence ID" value="ERI86627.1"/>
    <property type="molecule type" value="Genomic_DNA"/>
</dbReference>
<dbReference type="InterPro" id="IPR013728">
    <property type="entry name" value="BT_3987-like_N"/>
</dbReference>
<sequence length="388" mass="42878">MKKRINMKKNRSYSLRLSFVFALCCLIGAGCQKDMENFDNKVFISNETVETLLLKGDDTGRGIIQTAIAQREQTNIEVVYKADLSLVDQYNRMFNDKAVALPEACYEIEQPKSTIAIGGVKGNDVIVHFKELSTLNRDLLYVLPVTISSANLDVLSSARTRYFVIKGAALINVVANIKNNKLSLSSSGSKDALNNLSTITAEALIRVDKFGKLISTIMGIEGRFLIRIGDAGLPDNQIQLATSSGNVTDPSWTVNTNEWTHVALTFDSSNRSVELYINGVKKGGSKSSPYSGTVNWGNSSFWIGYSYEDGRFLDGDICECRVWNRILTQEEIQAKNHFYTVSPEAEGLVAYWKFDEGAGIVVKDHTNNGNNIASSKPLTWKAIELPAK</sequence>
<dbReference type="Pfam" id="PF13385">
    <property type="entry name" value="Laminin_G_3"/>
    <property type="match status" value="1"/>
</dbReference>
<dbReference type="GO" id="GO:0004553">
    <property type="term" value="F:hydrolase activity, hydrolyzing O-glycosyl compounds"/>
    <property type="evidence" value="ECO:0007669"/>
    <property type="project" value="UniProtKB-ARBA"/>
</dbReference>
<evidence type="ECO:0000256" key="2">
    <source>
        <dbReference type="ARBA" id="ARBA00023157"/>
    </source>
</evidence>
<dbReference type="PATRIC" id="fig|1321819.3.peg.796"/>
<organism evidence="5 6">
    <name type="scientific">Bacteroides pyogenes F0041</name>
    <dbReference type="NCBI Taxonomy" id="1321819"/>
    <lineage>
        <taxon>Bacteria</taxon>
        <taxon>Pseudomonadati</taxon>
        <taxon>Bacteroidota</taxon>
        <taxon>Bacteroidia</taxon>
        <taxon>Bacteroidales</taxon>
        <taxon>Bacteroidaceae</taxon>
        <taxon>Bacteroides</taxon>
    </lineage>
</organism>
<dbReference type="Gene3D" id="2.60.120.200">
    <property type="match status" value="1"/>
</dbReference>
<evidence type="ECO:0000313" key="5">
    <source>
        <dbReference type="EMBL" id="ERI86627.1"/>
    </source>
</evidence>
<dbReference type="InterPro" id="IPR013320">
    <property type="entry name" value="ConA-like_dom_sf"/>
</dbReference>
<evidence type="ECO:0000256" key="3">
    <source>
        <dbReference type="SAM" id="SignalP"/>
    </source>
</evidence>